<reference evidence="4" key="1">
    <citation type="submission" date="2018-12" db="EMBL/GenBank/DDBJ databases">
        <title>Draft genome sequence of Flaovobacterium columnare BGFS27 isolated from channel catfish in Alabama.</title>
        <authorList>
            <person name="Cai W."/>
            <person name="Arias C."/>
        </authorList>
    </citation>
    <scope>NUCLEOTIDE SEQUENCE [LARGE SCALE GENOMIC DNA]</scope>
    <source>
        <strain evidence="4">BGFS27</strain>
    </source>
</reference>
<name>A0AA94JNC9_9FLAO</name>
<dbReference type="InterPro" id="IPR029063">
    <property type="entry name" value="SAM-dependent_MTases_sf"/>
</dbReference>
<dbReference type="Gene3D" id="3.40.50.150">
    <property type="entry name" value="Vaccinia Virus protein VP39"/>
    <property type="match status" value="1"/>
</dbReference>
<evidence type="ECO:0000256" key="3">
    <source>
        <dbReference type="ARBA" id="ARBA00022691"/>
    </source>
</evidence>
<dbReference type="SUPFAM" id="SSF53335">
    <property type="entry name" value="S-adenosyl-L-methionine-dependent methyltransferases"/>
    <property type="match status" value="1"/>
</dbReference>
<dbReference type="GO" id="GO:0008119">
    <property type="term" value="F:thiopurine S-methyltransferase activity"/>
    <property type="evidence" value="ECO:0007669"/>
    <property type="project" value="TreeGrafter"/>
</dbReference>
<dbReference type="GeneID" id="56896127"/>
<dbReference type="GO" id="GO:0032259">
    <property type="term" value="P:methylation"/>
    <property type="evidence" value="ECO:0007669"/>
    <property type="project" value="UniProtKB-KW"/>
</dbReference>
<keyword evidence="2" id="KW-0808">Transferase</keyword>
<accession>A0AA94JNC9</accession>
<dbReference type="PANTHER" id="PTHR10259:SF11">
    <property type="entry name" value="THIOPURINE S-METHYLTRANSFERASE"/>
    <property type="match status" value="1"/>
</dbReference>
<gene>
    <name evidence="4" type="ORF">EJB19_08690</name>
</gene>
<organism evidence="4">
    <name type="scientific">Flavobacterium columnare</name>
    <dbReference type="NCBI Taxonomy" id="996"/>
    <lineage>
        <taxon>Bacteria</taxon>
        <taxon>Pseudomonadati</taxon>
        <taxon>Bacteroidota</taxon>
        <taxon>Flavobacteriia</taxon>
        <taxon>Flavobacteriales</taxon>
        <taxon>Flavobacteriaceae</taxon>
        <taxon>Flavobacterium</taxon>
    </lineage>
</organism>
<proteinExistence type="predicted"/>
<evidence type="ECO:0000256" key="1">
    <source>
        <dbReference type="ARBA" id="ARBA00022603"/>
    </source>
</evidence>
<dbReference type="InterPro" id="IPR008854">
    <property type="entry name" value="TPMT"/>
</dbReference>
<dbReference type="KEGG" id="fcv:AWN65_10160"/>
<sequence length="193" mass="22665">MDLNNNYWENRYQNNEIGWDVGYITQPLKEYIDQLTNKDLKILIPGGGNSYEFEYLIHKGFYNTYVLDYAKTPIENIKKRLPLVSSNQIICEDFFLHHNYYDLIIEQTFLCALPPSLRKEYVSKMVSLLNPQGKIAGLLFDFPLTKQGPPFGGSSKEYQILFSNDFYIKTLEPAYNSIKPRQNKELFFIFTKK</sequence>
<dbReference type="PROSITE" id="PS51585">
    <property type="entry name" value="SAM_MT_TPMT"/>
    <property type="match status" value="1"/>
</dbReference>
<protein>
    <submittedName>
        <fullName evidence="4">SAM-dependent methyltransferase</fullName>
    </submittedName>
</protein>
<dbReference type="PANTHER" id="PTHR10259">
    <property type="entry name" value="THIOPURINE S-METHYLTRANSFERASE"/>
    <property type="match status" value="1"/>
</dbReference>
<dbReference type="EMBL" id="RWGX01000004">
    <property type="protein sequence ID" value="RVU88242.1"/>
    <property type="molecule type" value="Genomic_DNA"/>
</dbReference>
<dbReference type="RefSeq" id="WP_060383057.1">
    <property type="nucleotide sequence ID" value="NZ_MTDB01000028.1"/>
</dbReference>
<keyword evidence="3" id="KW-0949">S-adenosyl-L-methionine</keyword>
<comment type="caution">
    <text evidence="4">The sequence shown here is derived from an EMBL/GenBank/DDBJ whole genome shotgun (WGS) entry which is preliminary data.</text>
</comment>
<evidence type="ECO:0000256" key="2">
    <source>
        <dbReference type="ARBA" id="ARBA00022679"/>
    </source>
</evidence>
<evidence type="ECO:0000313" key="4">
    <source>
        <dbReference type="EMBL" id="RVU88242.1"/>
    </source>
</evidence>
<keyword evidence="1 4" id="KW-0489">Methyltransferase</keyword>
<dbReference type="AlphaFoldDB" id="A0AA94JNC9"/>
<dbReference type="Pfam" id="PF05724">
    <property type="entry name" value="TPMT"/>
    <property type="match status" value="1"/>
</dbReference>